<proteinExistence type="predicted"/>
<name>A0A1V2ZVI3_9GAMM</name>
<gene>
    <name evidence="1" type="ORF">B1A74_12485</name>
</gene>
<dbReference type="SUPFAM" id="SSF81593">
    <property type="entry name" value="Nucleotidyltransferase substrate binding subunit/domain"/>
    <property type="match status" value="1"/>
</dbReference>
<accession>A0A1V2ZVI3</accession>
<keyword evidence="2" id="KW-1185">Reference proteome</keyword>
<protein>
    <submittedName>
        <fullName evidence="1">Nucleotidyltransferase</fullName>
    </submittedName>
</protein>
<dbReference type="InterPro" id="IPR010235">
    <property type="entry name" value="HepT"/>
</dbReference>
<dbReference type="AlphaFoldDB" id="A0A1V2ZVI3"/>
<keyword evidence="1" id="KW-0808">Transferase</keyword>
<dbReference type="NCBIfam" id="TIGR01987">
    <property type="entry name" value="HI0074"/>
    <property type="match status" value="1"/>
</dbReference>
<dbReference type="STRING" id="252474.B1A74_12485"/>
<evidence type="ECO:0000313" key="2">
    <source>
        <dbReference type="Proteomes" id="UP000189177"/>
    </source>
</evidence>
<dbReference type="GO" id="GO:0016740">
    <property type="term" value="F:transferase activity"/>
    <property type="evidence" value="ECO:0007669"/>
    <property type="project" value="UniProtKB-KW"/>
</dbReference>
<dbReference type="Pfam" id="PF08780">
    <property type="entry name" value="NTase_sub_bind"/>
    <property type="match status" value="1"/>
</dbReference>
<dbReference type="Proteomes" id="UP000189177">
    <property type="component" value="Unassembled WGS sequence"/>
</dbReference>
<dbReference type="RefSeq" id="WP_077244811.1">
    <property type="nucleotide sequence ID" value="NZ_MUZR01000059.1"/>
</dbReference>
<dbReference type="OrthoDB" id="9810452at2"/>
<comment type="caution">
    <text evidence="1">The sequence shown here is derived from an EMBL/GenBank/DDBJ whole genome shotgun (WGS) entry which is preliminary data.</text>
</comment>
<reference evidence="1 2" key="1">
    <citation type="submission" date="2017-02" db="EMBL/GenBank/DDBJ databases">
        <title>Genomic diversity within the haloalkaliphilic genus Thioalkalivibrio.</title>
        <authorList>
            <person name="Ahn A.-C."/>
            <person name="Meier-Kolthoff J."/>
            <person name="Overmars L."/>
            <person name="Richter M."/>
            <person name="Woyke T."/>
            <person name="Sorokin D.Y."/>
            <person name="Muyzer G."/>
        </authorList>
    </citation>
    <scope>NUCLEOTIDE SEQUENCE [LARGE SCALE GENOMIC DNA]</scope>
    <source>
        <strain evidence="1 2">HL17</strain>
    </source>
</reference>
<dbReference type="Gene3D" id="1.20.120.330">
    <property type="entry name" value="Nucleotidyltransferases domain 2"/>
    <property type="match status" value="1"/>
</dbReference>
<organism evidence="1 2">
    <name type="scientific">Thioalkalivibrio halophilus</name>
    <dbReference type="NCBI Taxonomy" id="252474"/>
    <lineage>
        <taxon>Bacteria</taxon>
        <taxon>Pseudomonadati</taxon>
        <taxon>Pseudomonadota</taxon>
        <taxon>Gammaproteobacteria</taxon>
        <taxon>Chromatiales</taxon>
        <taxon>Ectothiorhodospiraceae</taxon>
        <taxon>Thioalkalivibrio</taxon>
    </lineage>
</organism>
<sequence>MSDGLLVTPLRDAAASLERALAQPKDEFMRDATIQRFEYSFELAWKLLQRRLVEDEGREVVMPLSRRELFRLAATRQLIEDPAQWFAFHRARNMTSHTYNEAVAEEVYEIARSFLPAVQALIEKLEQPGG</sequence>
<evidence type="ECO:0000313" key="1">
    <source>
        <dbReference type="EMBL" id="OOC09150.1"/>
    </source>
</evidence>
<dbReference type="EMBL" id="MUZR01000059">
    <property type="protein sequence ID" value="OOC09150.1"/>
    <property type="molecule type" value="Genomic_DNA"/>
</dbReference>